<keyword evidence="10" id="KW-1185">Reference proteome</keyword>
<keyword evidence="3" id="KW-1015">Disulfide bond</keyword>
<dbReference type="InterPro" id="IPR013106">
    <property type="entry name" value="Ig_V-set"/>
</dbReference>
<evidence type="ECO:0000256" key="4">
    <source>
        <dbReference type="ARBA" id="ARBA00023180"/>
    </source>
</evidence>
<evidence type="ECO:0000256" key="7">
    <source>
        <dbReference type="SAM" id="Phobius"/>
    </source>
</evidence>
<keyword evidence="7" id="KW-1133">Transmembrane helix</keyword>
<organism evidence="10 11">
    <name type="scientific">Hipposideros armiger</name>
    <name type="common">Great Himalayan leaf-nosed bat</name>
    <dbReference type="NCBI Taxonomy" id="186990"/>
    <lineage>
        <taxon>Eukaryota</taxon>
        <taxon>Metazoa</taxon>
        <taxon>Chordata</taxon>
        <taxon>Craniata</taxon>
        <taxon>Vertebrata</taxon>
        <taxon>Euteleostomi</taxon>
        <taxon>Mammalia</taxon>
        <taxon>Eutheria</taxon>
        <taxon>Laurasiatheria</taxon>
        <taxon>Chiroptera</taxon>
        <taxon>Yinpterochiroptera</taxon>
        <taxon>Rhinolophoidea</taxon>
        <taxon>Hipposideridae</taxon>
        <taxon>Hipposideros</taxon>
    </lineage>
</organism>
<evidence type="ECO:0000256" key="3">
    <source>
        <dbReference type="ARBA" id="ARBA00023157"/>
    </source>
</evidence>
<evidence type="ECO:0000256" key="2">
    <source>
        <dbReference type="ARBA" id="ARBA00022737"/>
    </source>
</evidence>
<dbReference type="InterPro" id="IPR036179">
    <property type="entry name" value="Ig-like_dom_sf"/>
</dbReference>
<dbReference type="Pfam" id="PF07686">
    <property type="entry name" value="V-set"/>
    <property type="match status" value="1"/>
</dbReference>
<dbReference type="PANTHER" id="PTHR44427">
    <property type="entry name" value="CARCINOEMBRYONIC ANTIGEN-RELATED CELL ADHESION MOLECULE 19"/>
    <property type="match status" value="1"/>
</dbReference>
<name>A0A8B7QN20_HIPAR</name>
<feature type="domain" description="Ig-like" evidence="9">
    <location>
        <begin position="145"/>
        <end position="232"/>
    </location>
</feature>
<keyword evidence="5" id="KW-0393">Immunoglobulin domain</keyword>
<dbReference type="Pfam" id="PF13927">
    <property type="entry name" value="Ig_3"/>
    <property type="match status" value="1"/>
</dbReference>
<sequence length="399" mass="43614">MESPSAPARRGRVPWQGLLLAVSLLTFWSPPTTAQLTLELMPPSAAEGKDVLFLAHNLPEDLAGYAWFKGGRVDSTRQIASYRIDTQVNNPGPTYSGRETIYPNGSLLVQRVTLEDTGYYTLQAIKTHFHNEEVTGQLRVYPELPKPNITSNNSNPVEHKDPVVFTCEPEIQDTTYLWLINSQSIQNSSKLEQSKDNRTLTILYVTRNDIGPYECESRNPVSASRSDPLYLNVSYGPESPTISPSDTLYRPGANLSLSCHAASNPPALYSWLINGRLKQSTQKVTIPNITVNNSGSYTCLVHNSVTRLNRTAVRTITVFDEDSAQPTPGLSDGAIAGIVIGVLAGIALIVSLVYFLHIRKTGGYDGLSLVLLSPGLTAMLGRGKETPLCLWACICSSSF</sequence>
<dbReference type="GO" id="GO:0002682">
    <property type="term" value="P:regulation of immune system process"/>
    <property type="evidence" value="ECO:0007669"/>
    <property type="project" value="TreeGrafter"/>
</dbReference>
<dbReference type="Pfam" id="PF13895">
    <property type="entry name" value="Ig_2"/>
    <property type="match status" value="1"/>
</dbReference>
<dbReference type="GO" id="GO:1990782">
    <property type="term" value="F:protein tyrosine kinase binding"/>
    <property type="evidence" value="ECO:0007669"/>
    <property type="project" value="TreeGrafter"/>
</dbReference>
<reference evidence="11" key="1">
    <citation type="submission" date="2025-08" db="UniProtKB">
        <authorList>
            <consortium name="RefSeq"/>
        </authorList>
    </citation>
    <scope>IDENTIFICATION</scope>
    <source>
        <tissue evidence="11">Muscle</tissue>
    </source>
</reference>
<keyword evidence="7" id="KW-0812">Transmembrane</keyword>
<dbReference type="Gene3D" id="2.60.40.10">
    <property type="entry name" value="Immunoglobulins"/>
    <property type="match status" value="3"/>
</dbReference>
<dbReference type="FunFam" id="2.60.40.10:FF:000244">
    <property type="entry name" value="carcinoembryonic antigen-related cell adhesion molecule 16"/>
    <property type="match status" value="1"/>
</dbReference>
<dbReference type="SMART" id="SM00409">
    <property type="entry name" value="IG"/>
    <property type="match status" value="3"/>
</dbReference>
<feature type="domain" description="Ig-like" evidence="9">
    <location>
        <begin position="237"/>
        <end position="317"/>
    </location>
</feature>
<dbReference type="SMART" id="SM00408">
    <property type="entry name" value="IGc2"/>
    <property type="match status" value="2"/>
</dbReference>
<dbReference type="GO" id="GO:0007165">
    <property type="term" value="P:signal transduction"/>
    <property type="evidence" value="ECO:0007669"/>
    <property type="project" value="TreeGrafter"/>
</dbReference>
<evidence type="ECO:0000259" key="9">
    <source>
        <dbReference type="PROSITE" id="PS50835"/>
    </source>
</evidence>
<dbReference type="InterPro" id="IPR003599">
    <property type="entry name" value="Ig_sub"/>
</dbReference>
<dbReference type="Proteomes" id="UP000694851">
    <property type="component" value="Unplaced"/>
</dbReference>
<dbReference type="CDD" id="cd05774">
    <property type="entry name" value="IgV_CEACAM_D1"/>
    <property type="match status" value="1"/>
</dbReference>
<evidence type="ECO:0000313" key="11">
    <source>
        <dbReference type="RefSeq" id="XP_019490169.1"/>
    </source>
</evidence>
<dbReference type="FunFam" id="2.60.40.10:FF:000517">
    <property type="entry name" value="Carcinoembryonic antigen-related cell adhesion molecule 1"/>
    <property type="match status" value="1"/>
</dbReference>
<dbReference type="InterPro" id="IPR050831">
    <property type="entry name" value="CEA_cell_adhesion"/>
</dbReference>
<dbReference type="GO" id="GO:0005886">
    <property type="term" value="C:plasma membrane"/>
    <property type="evidence" value="ECO:0007669"/>
    <property type="project" value="TreeGrafter"/>
</dbReference>
<dbReference type="KEGG" id="hai:109378159"/>
<dbReference type="InterPro" id="IPR003598">
    <property type="entry name" value="Ig_sub2"/>
</dbReference>
<feature type="chain" id="PRO_5034373689" evidence="8">
    <location>
        <begin position="35"/>
        <end position="399"/>
    </location>
</feature>
<keyword evidence="1 8" id="KW-0732">Signal</keyword>
<dbReference type="InterPro" id="IPR013783">
    <property type="entry name" value="Ig-like_fold"/>
</dbReference>
<dbReference type="OrthoDB" id="6159398at2759"/>
<keyword evidence="7" id="KW-0472">Membrane</keyword>
<dbReference type="GO" id="GO:0009986">
    <property type="term" value="C:cell surface"/>
    <property type="evidence" value="ECO:0007669"/>
    <property type="project" value="TreeGrafter"/>
</dbReference>
<accession>A0A8B7QN20</accession>
<dbReference type="FunFam" id="2.60.40.10:FF:000340">
    <property type="entry name" value="Carcinoembryonic antigen-related cell adhesion molecule 1"/>
    <property type="match status" value="1"/>
</dbReference>
<gene>
    <name evidence="11" type="primary">LOC109378159</name>
</gene>
<proteinExistence type="inferred from homology"/>
<evidence type="ECO:0000256" key="1">
    <source>
        <dbReference type="ARBA" id="ARBA00022729"/>
    </source>
</evidence>
<dbReference type="AlphaFoldDB" id="A0A8B7QN20"/>
<keyword evidence="4" id="KW-0325">Glycoprotein</keyword>
<dbReference type="CDD" id="cd05740">
    <property type="entry name" value="IgI_hCEACAM_2_4_6_like"/>
    <property type="match status" value="1"/>
</dbReference>
<evidence type="ECO:0000256" key="8">
    <source>
        <dbReference type="SAM" id="SignalP"/>
    </source>
</evidence>
<dbReference type="SUPFAM" id="SSF48726">
    <property type="entry name" value="Immunoglobulin"/>
    <property type="match status" value="3"/>
</dbReference>
<dbReference type="CDD" id="cd20948">
    <property type="entry name" value="IgC2_CEACAM5-like"/>
    <property type="match status" value="1"/>
</dbReference>
<dbReference type="GeneID" id="109378159"/>
<dbReference type="PROSITE" id="PS50835">
    <property type="entry name" value="IG_LIKE"/>
    <property type="match status" value="2"/>
</dbReference>
<dbReference type="InterPro" id="IPR007110">
    <property type="entry name" value="Ig-like_dom"/>
</dbReference>
<dbReference type="RefSeq" id="XP_019490169.1">
    <property type="nucleotide sequence ID" value="XM_019634624.1"/>
</dbReference>
<dbReference type="PANTHER" id="PTHR44427:SF1">
    <property type="entry name" value="CARCINOEMBRYONIC ANTIGEN-RELATED CELL ADHESION MOLECULE 1"/>
    <property type="match status" value="1"/>
</dbReference>
<evidence type="ECO:0000313" key="10">
    <source>
        <dbReference type="Proteomes" id="UP000694851"/>
    </source>
</evidence>
<protein>
    <submittedName>
        <fullName evidence="11">Carcinoembryonic antigen-related cell adhesion molecule 1-like isoform X1</fullName>
    </submittedName>
</protein>
<feature type="signal peptide" evidence="8">
    <location>
        <begin position="1"/>
        <end position="34"/>
    </location>
</feature>
<feature type="transmembrane region" description="Helical" evidence="7">
    <location>
        <begin position="334"/>
        <end position="356"/>
    </location>
</feature>
<keyword evidence="2" id="KW-0677">Repeat</keyword>
<evidence type="ECO:0000256" key="6">
    <source>
        <dbReference type="ARBA" id="ARBA00038222"/>
    </source>
</evidence>
<evidence type="ECO:0000256" key="5">
    <source>
        <dbReference type="ARBA" id="ARBA00023319"/>
    </source>
</evidence>
<comment type="similarity">
    <text evidence="6">Belongs to the immunoglobulin superfamily. CEA family.</text>
</comment>